<proteinExistence type="predicted"/>
<dbReference type="PANTHER" id="PTHR10434:SF55">
    <property type="entry name" value="POSSIBLE ACYLTRANSFERASE"/>
    <property type="match status" value="1"/>
</dbReference>
<dbReference type="SMART" id="SM00563">
    <property type="entry name" value="PlsC"/>
    <property type="match status" value="1"/>
</dbReference>
<keyword evidence="5" id="KW-1185">Reference proteome</keyword>
<keyword evidence="1" id="KW-0808">Transferase</keyword>
<dbReference type="EMBL" id="PVTX01000008">
    <property type="protein sequence ID" value="PRZ05172.1"/>
    <property type="molecule type" value="Genomic_DNA"/>
</dbReference>
<dbReference type="InterPro" id="IPR002123">
    <property type="entry name" value="Plipid/glycerol_acylTrfase"/>
</dbReference>
<reference evidence="4 5" key="1">
    <citation type="submission" date="2018-03" db="EMBL/GenBank/DDBJ databases">
        <title>Comparative analysis of microorganisms from saline springs in Andes Mountain Range, Colombia.</title>
        <authorList>
            <person name="Rubin E."/>
        </authorList>
    </citation>
    <scope>NUCLEOTIDE SEQUENCE [LARGE SCALE GENOMIC DNA]</scope>
    <source>
        <strain evidence="4 5">CG 23</strain>
    </source>
</reference>
<comment type="caution">
    <text evidence="4">The sequence shown here is derived from an EMBL/GenBank/DDBJ whole genome shotgun (WGS) entry which is preliminary data.</text>
</comment>
<gene>
    <name evidence="4" type="ORF">BCL65_108152</name>
</gene>
<name>A0ABX5EC76_9MICO</name>
<dbReference type="Pfam" id="PF01553">
    <property type="entry name" value="Acyltransferase"/>
    <property type="match status" value="1"/>
</dbReference>
<organism evidence="4 5">
    <name type="scientific">Isoptericola halotolerans</name>
    <dbReference type="NCBI Taxonomy" id="300560"/>
    <lineage>
        <taxon>Bacteria</taxon>
        <taxon>Bacillati</taxon>
        <taxon>Actinomycetota</taxon>
        <taxon>Actinomycetes</taxon>
        <taxon>Micrococcales</taxon>
        <taxon>Promicromonosporaceae</taxon>
        <taxon>Isoptericola</taxon>
    </lineage>
</organism>
<dbReference type="GO" id="GO:0016746">
    <property type="term" value="F:acyltransferase activity"/>
    <property type="evidence" value="ECO:0007669"/>
    <property type="project" value="UniProtKB-KW"/>
</dbReference>
<sequence length="253" mass="28152">MAVPPARPESRLYRVIAKIVRPLMFSMCRYEWSGSENLPAEGGFIAAANHVTELDALTFVHYLFDQGFEPRVLAKRSLFTAPVVGSVLRGTNMIPVDRGSAAAARSLQRAGDELGDGACVAVFPEGTLTRDPDCWPMEPKTGLARIALTTRLPVVPVAQWGAVDILPRYGKLPRLFPRKRVQVVAGPPVDLSDLYERPQDAATLREVMNRVMDAITVLLADLRDEQPPAHRFDLRKHPDYEVKKMTYPPVERP</sequence>
<feature type="domain" description="Phospholipid/glycerol acyltransferase" evidence="3">
    <location>
        <begin position="44"/>
        <end position="162"/>
    </location>
</feature>
<accession>A0ABX5EC76</accession>
<evidence type="ECO:0000256" key="1">
    <source>
        <dbReference type="ARBA" id="ARBA00022679"/>
    </source>
</evidence>
<keyword evidence="2 4" id="KW-0012">Acyltransferase</keyword>
<protein>
    <submittedName>
        <fullName evidence="4">1-acyl-sn-glycerol-3-phosphate acyltransferase</fullName>
    </submittedName>
</protein>
<evidence type="ECO:0000256" key="2">
    <source>
        <dbReference type="ARBA" id="ARBA00023315"/>
    </source>
</evidence>
<dbReference type="Proteomes" id="UP000239895">
    <property type="component" value="Unassembled WGS sequence"/>
</dbReference>
<dbReference type="PANTHER" id="PTHR10434">
    <property type="entry name" value="1-ACYL-SN-GLYCEROL-3-PHOSPHATE ACYLTRANSFERASE"/>
    <property type="match status" value="1"/>
</dbReference>
<dbReference type="SUPFAM" id="SSF69593">
    <property type="entry name" value="Glycerol-3-phosphate (1)-acyltransferase"/>
    <property type="match status" value="1"/>
</dbReference>
<evidence type="ECO:0000313" key="4">
    <source>
        <dbReference type="EMBL" id="PRZ05172.1"/>
    </source>
</evidence>
<evidence type="ECO:0000259" key="3">
    <source>
        <dbReference type="SMART" id="SM00563"/>
    </source>
</evidence>
<evidence type="ECO:0000313" key="5">
    <source>
        <dbReference type="Proteomes" id="UP000239895"/>
    </source>
</evidence>
<dbReference type="CDD" id="cd07989">
    <property type="entry name" value="LPLAT_AGPAT-like"/>
    <property type="match status" value="1"/>
</dbReference>